<dbReference type="Proteomes" id="UP000569732">
    <property type="component" value="Unassembled WGS sequence"/>
</dbReference>
<comment type="similarity">
    <text evidence="1">Belongs to the bacterial solute-binding protein 3 family.</text>
</comment>
<dbReference type="Pfam" id="PF00497">
    <property type="entry name" value="SBP_bac_3"/>
    <property type="match status" value="1"/>
</dbReference>
<gene>
    <name evidence="5" type="ORF">H0A36_26180</name>
</gene>
<proteinExistence type="inferred from homology"/>
<evidence type="ECO:0000259" key="4">
    <source>
        <dbReference type="Pfam" id="PF00497"/>
    </source>
</evidence>
<protein>
    <submittedName>
        <fullName evidence="5">Transporter substrate-binding domain-containing protein</fullName>
    </submittedName>
</protein>
<comment type="caution">
    <text evidence="5">The sequence shown here is derived from an EMBL/GenBank/DDBJ whole genome shotgun (WGS) entry which is preliminary data.</text>
</comment>
<sequence>MRKNLLAVCLVTLFNITYAEDNDYLFATESWPPYYDDTLKNGGFFAEIVKEAYRSQGKKVRIVFTSWKRAFELTKQGKYQGLLGAYYVPEREQYFKYSSVICHSRQYLYSKKSSNISFTSLQELSQYKIGIVRGYYYSDEFNDAKYLDKFENVSAKQNIKLLTINRLDLVTADSRVMQYYASTAFPSLANQYKQHPLMIKDITVHLVISKAIPNTDQLHLEFELGFALLKKQGLDKAIMRTHGFSP</sequence>
<accession>A0A853I6H7</accession>
<dbReference type="Gene3D" id="3.40.190.10">
    <property type="entry name" value="Periplasmic binding protein-like II"/>
    <property type="match status" value="2"/>
</dbReference>
<evidence type="ECO:0000256" key="1">
    <source>
        <dbReference type="ARBA" id="ARBA00010333"/>
    </source>
</evidence>
<keyword evidence="6" id="KW-1185">Reference proteome</keyword>
<evidence type="ECO:0000256" key="3">
    <source>
        <dbReference type="SAM" id="SignalP"/>
    </source>
</evidence>
<dbReference type="RefSeq" id="WP_180571494.1">
    <property type="nucleotide sequence ID" value="NZ_JACCKB010000094.1"/>
</dbReference>
<organism evidence="5 6">
    <name type="scientific">Spartinivicinus marinus</name>
    <dbReference type="NCBI Taxonomy" id="2994442"/>
    <lineage>
        <taxon>Bacteria</taxon>
        <taxon>Pseudomonadati</taxon>
        <taxon>Pseudomonadota</taxon>
        <taxon>Gammaproteobacteria</taxon>
        <taxon>Oceanospirillales</taxon>
        <taxon>Zooshikellaceae</taxon>
        <taxon>Spartinivicinus</taxon>
    </lineage>
</organism>
<reference evidence="5 6" key="1">
    <citation type="submission" date="2020-07" db="EMBL/GenBank/DDBJ databases">
        <title>Endozoicomonas sp. nov., isolated from sediment.</title>
        <authorList>
            <person name="Gu T."/>
        </authorList>
    </citation>
    <scope>NUCLEOTIDE SEQUENCE [LARGE SCALE GENOMIC DNA]</scope>
    <source>
        <strain evidence="5 6">SM1973</strain>
    </source>
</reference>
<name>A0A853I6H7_9GAMM</name>
<dbReference type="EMBL" id="JACCKB010000094">
    <property type="protein sequence ID" value="NYZ69510.1"/>
    <property type="molecule type" value="Genomic_DNA"/>
</dbReference>
<evidence type="ECO:0000256" key="2">
    <source>
        <dbReference type="ARBA" id="ARBA00022729"/>
    </source>
</evidence>
<dbReference type="InterPro" id="IPR001638">
    <property type="entry name" value="Solute-binding_3/MltF_N"/>
</dbReference>
<evidence type="ECO:0000313" key="5">
    <source>
        <dbReference type="EMBL" id="NYZ69510.1"/>
    </source>
</evidence>
<evidence type="ECO:0000313" key="6">
    <source>
        <dbReference type="Proteomes" id="UP000569732"/>
    </source>
</evidence>
<feature type="chain" id="PRO_5032598728" evidence="3">
    <location>
        <begin position="20"/>
        <end position="246"/>
    </location>
</feature>
<feature type="signal peptide" evidence="3">
    <location>
        <begin position="1"/>
        <end position="19"/>
    </location>
</feature>
<dbReference type="SUPFAM" id="SSF53850">
    <property type="entry name" value="Periplasmic binding protein-like II"/>
    <property type="match status" value="1"/>
</dbReference>
<dbReference type="PANTHER" id="PTHR35936:SF25">
    <property type="entry name" value="ABC TRANSPORTER SUBSTRATE-BINDING PROTEIN"/>
    <property type="match status" value="1"/>
</dbReference>
<keyword evidence="2 3" id="KW-0732">Signal</keyword>
<dbReference type="PANTHER" id="PTHR35936">
    <property type="entry name" value="MEMBRANE-BOUND LYTIC MUREIN TRANSGLYCOSYLASE F"/>
    <property type="match status" value="1"/>
</dbReference>
<dbReference type="AlphaFoldDB" id="A0A853I6H7"/>
<feature type="domain" description="Solute-binding protein family 3/N-terminal" evidence="4">
    <location>
        <begin position="30"/>
        <end position="212"/>
    </location>
</feature>